<keyword evidence="2" id="KW-1185">Reference proteome</keyword>
<proteinExistence type="predicted"/>
<name>A0AAN5CV55_9BILA</name>
<feature type="non-terminal residue" evidence="1">
    <location>
        <position position="1"/>
    </location>
</feature>
<dbReference type="Pfam" id="PF05075">
    <property type="entry name" value="DUF684"/>
    <property type="match status" value="1"/>
</dbReference>
<dbReference type="AlphaFoldDB" id="A0AAN5CV55"/>
<dbReference type="EMBL" id="BTRK01000005">
    <property type="protein sequence ID" value="GMR51591.1"/>
    <property type="molecule type" value="Genomic_DNA"/>
</dbReference>
<evidence type="ECO:0000313" key="1">
    <source>
        <dbReference type="EMBL" id="GMR51591.1"/>
    </source>
</evidence>
<feature type="non-terminal residue" evidence="1">
    <location>
        <position position="114"/>
    </location>
</feature>
<gene>
    <name evidence="1" type="ORF">PMAYCL1PPCAC_21786</name>
</gene>
<organism evidence="1 2">
    <name type="scientific">Pristionchus mayeri</name>
    <dbReference type="NCBI Taxonomy" id="1317129"/>
    <lineage>
        <taxon>Eukaryota</taxon>
        <taxon>Metazoa</taxon>
        <taxon>Ecdysozoa</taxon>
        <taxon>Nematoda</taxon>
        <taxon>Chromadorea</taxon>
        <taxon>Rhabditida</taxon>
        <taxon>Rhabditina</taxon>
        <taxon>Diplogasteromorpha</taxon>
        <taxon>Diplogasteroidea</taxon>
        <taxon>Neodiplogasteridae</taxon>
        <taxon>Pristionchus</taxon>
    </lineage>
</organism>
<dbReference type="Proteomes" id="UP001328107">
    <property type="component" value="Unassembled WGS sequence"/>
</dbReference>
<dbReference type="PANTHER" id="PTHR31464">
    <property type="entry name" value="PROTEIN CBG01266"/>
    <property type="match status" value="1"/>
</dbReference>
<reference evidence="2" key="1">
    <citation type="submission" date="2022-10" db="EMBL/GenBank/DDBJ databases">
        <title>Genome assembly of Pristionchus species.</title>
        <authorList>
            <person name="Yoshida K."/>
            <person name="Sommer R.J."/>
        </authorList>
    </citation>
    <scope>NUCLEOTIDE SEQUENCE [LARGE SCALE GENOMIC DNA]</scope>
    <source>
        <strain evidence="2">RS5460</strain>
    </source>
</reference>
<comment type="caution">
    <text evidence="1">The sequence shown here is derived from an EMBL/GenBank/DDBJ whole genome shotgun (WGS) entry which is preliminary data.</text>
</comment>
<dbReference type="InterPro" id="IPR007767">
    <property type="entry name" value="DUF684"/>
</dbReference>
<dbReference type="PANTHER" id="PTHR31464:SF7">
    <property type="entry name" value="DUF4781 DOMAIN-CONTAINING PROTEIN"/>
    <property type="match status" value="1"/>
</dbReference>
<sequence length="114" mass="13285">LKKFKKNQHKFQNFIVPASAQFDFLRGVIKYQTRESIDLFKNHYEKHDPAHAIVKISKRLSHQNTTNPIVGAMTADELRTKKTLEKWTTCVNNTLTTMHMSYLFFEGLDGRNVS</sequence>
<accession>A0AAN5CV55</accession>
<evidence type="ECO:0000313" key="2">
    <source>
        <dbReference type="Proteomes" id="UP001328107"/>
    </source>
</evidence>
<protein>
    <submittedName>
        <fullName evidence="1">Uncharacterized protein</fullName>
    </submittedName>
</protein>